<gene>
    <name evidence="12" type="ORF">PVAP13_9NG146300</name>
</gene>
<dbReference type="InterPro" id="IPR013087">
    <property type="entry name" value="Znf_C2H2_type"/>
</dbReference>
<evidence type="ECO:0000256" key="7">
    <source>
        <dbReference type="ARBA" id="ARBA00023163"/>
    </source>
</evidence>
<evidence type="ECO:0000256" key="4">
    <source>
        <dbReference type="ARBA" id="ARBA00022771"/>
    </source>
</evidence>
<dbReference type="OrthoDB" id="687494at2759"/>
<protein>
    <recommendedName>
        <fullName evidence="11">C2H2-type domain-containing protein</fullName>
    </recommendedName>
</protein>
<reference evidence="12" key="1">
    <citation type="submission" date="2020-05" db="EMBL/GenBank/DDBJ databases">
        <title>WGS assembly of Panicum virgatum.</title>
        <authorList>
            <person name="Lovell J.T."/>
            <person name="Jenkins J."/>
            <person name="Shu S."/>
            <person name="Juenger T.E."/>
            <person name="Schmutz J."/>
        </authorList>
    </citation>
    <scope>NUCLEOTIDE SEQUENCE</scope>
    <source>
        <strain evidence="12">AP13</strain>
    </source>
</reference>
<evidence type="ECO:0000256" key="1">
    <source>
        <dbReference type="ARBA" id="ARBA00004123"/>
    </source>
</evidence>
<feature type="compositionally biased region" description="Acidic residues" evidence="10">
    <location>
        <begin position="48"/>
        <end position="70"/>
    </location>
</feature>
<dbReference type="GO" id="GO:0008270">
    <property type="term" value="F:zinc ion binding"/>
    <property type="evidence" value="ECO:0007669"/>
    <property type="project" value="UniProtKB-KW"/>
</dbReference>
<dbReference type="PROSITE" id="PS00028">
    <property type="entry name" value="ZINC_FINGER_C2H2_1"/>
    <property type="match status" value="2"/>
</dbReference>
<comment type="subcellular location">
    <subcellularLocation>
        <location evidence="1">Nucleus</location>
    </subcellularLocation>
</comment>
<evidence type="ECO:0000256" key="10">
    <source>
        <dbReference type="SAM" id="MobiDB-lite"/>
    </source>
</evidence>
<keyword evidence="13" id="KW-1185">Reference proteome</keyword>
<keyword evidence="5" id="KW-0862">Zinc</keyword>
<keyword evidence="7" id="KW-0804">Transcription</keyword>
<feature type="region of interest" description="Disordered" evidence="10">
    <location>
        <begin position="394"/>
        <end position="450"/>
    </location>
</feature>
<feature type="compositionally biased region" description="Acidic residues" evidence="10">
    <location>
        <begin position="12"/>
        <end position="21"/>
    </location>
</feature>
<sequence length="450" mass="46687">MVVVEGEVYCSDSDDDDDDDVDRFVFLARQPAPAAGRHAEDDRGASSENEDEGGDDDDDDGDTMEDEEDYSERGGAGRKRPLGREILDDAPPPTKKARVGVIAVAPALARTPPSCSELEAESESAPSPCDVWAGGSGSEGSHGKAAHEHRARRRGGESKNAVQKKRGRGPGCEEDGERGSRLDLTAAAKTAGASPAATSGRFLCNLCERCFESHQALGGHVLGHRKKARIAIAAAANLDDDVGEAGRIGNCKDENGTAVVEVNEETASGIAQGDKMAAVAARRGKDNGAGGGHGKIKTIVADVAEHRKGVDSRGHEHVNGNADLVSKGNAVSGDEFANGNSRTHGKTGIGAAIPNQKVVAGTCHDDGASGDGNVRTTTMYKCKVCGTECHTGRALGGHMRKHRKRPPLGGGGGGEGRSPSPATDDDCQIPLARMFGPEAGLQRQNKIGQV</sequence>
<proteinExistence type="predicted"/>
<evidence type="ECO:0000313" key="13">
    <source>
        <dbReference type="Proteomes" id="UP000823388"/>
    </source>
</evidence>
<feature type="region of interest" description="Disordered" evidence="10">
    <location>
        <begin position="1"/>
        <end position="180"/>
    </location>
</feature>
<evidence type="ECO:0000256" key="8">
    <source>
        <dbReference type="ARBA" id="ARBA00023242"/>
    </source>
</evidence>
<dbReference type="PANTHER" id="PTHR26374">
    <property type="entry name" value="ZINC FINGER PROTEIN ZAT5"/>
    <property type="match status" value="1"/>
</dbReference>
<dbReference type="SUPFAM" id="SSF57667">
    <property type="entry name" value="beta-beta-alpha zinc fingers"/>
    <property type="match status" value="1"/>
</dbReference>
<dbReference type="PROSITE" id="PS50157">
    <property type="entry name" value="ZINC_FINGER_C2H2_2"/>
    <property type="match status" value="1"/>
</dbReference>
<comment type="caution">
    <text evidence="12">The sequence shown here is derived from an EMBL/GenBank/DDBJ whole genome shotgun (WGS) entry which is preliminary data.</text>
</comment>
<evidence type="ECO:0000313" key="12">
    <source>
        <dbReference type="EMBL" id="KAG2535977.1"/>
    </source>
</evidence>
<evidence type="ECO:0000256" key="6">
    <source>
        <dbReference type="ARBA" id="ARBA00023015"/>
    </source>
</evidence>
<keyword evidence="4 9" id="KW-0863">Zinc-finger</keyword>
<dbReference type="Proteomes" id="UP000823388">
    <property type="component" value="Chromosome 9N"/>
</dbReference>
<dbReference type="AlphaFoldDB" id="A0A8T0MFU5"/>
<dbReference type="GO" id="GO:0005634">
    <property type="term" value="C:nucleus"/>
    <property type="evidence" value="ECO:0007669"/>
    <property type="project" value="UniProtKB-SubCell"/>
</dbReference>
<dbReference type="Pfam" id="PF13912">
    <property type="entry name" value="zf-C2H2_6"/>
    <property type="match status" value="2"/>
</dbReference>
<accession>A0A8T0MFU5</accession>
<keyword evidence="6" id="KW-0805">Transcription regulation</keyword>
<dbReference type="InterPro" id="IPR036236">
    <property type="entry name" value="Znf_C2H2_sf"/>
</dbReference>
<keyword evidence="8" id="KW-0539">Nucleus</keyword>
<keyword evidence="3" id="KW-0677">Repeat</keyword>
<evidence type="ECO:0000256" key="3">
    <source>
        <dbReference type="ARBA" id="ARBA00022737"/>
    </source>
</evidence>
<name>A0A8T0MFU5_PANVG</name>
<keyword evidence="2" id="KW-0479">Metal-binding</keyword>
<feature type="domain" description="C2H2-type" evidence="11">
    <location>
        <begin position="380"/>
        <end position="407"/>
    </location>
</feature>
<evidence type="ECO:0000259" key="11">
    <source>
        <dbReference type="PROSITE" id="PS50157"/>
    </source>
</evidence>
<dbReference type="SMART" id="SM00355">
    <property type="entry name" value="ZnF_C2H2"/>
    <property type="match status" value="2"/>
</dbReference>
<evidence type="ECO:0000256" key="5">
    <source>
        <dbReference type="ARBA" id="ARBA00022833"/>
    </source>
</evidence>
<evidence type="ECO:0000256" key="9">
    <source>
        <dbReference type="PROSITE-ProRule" id="PRU00042"/>
    </source>
</evidence>
<dbReference type="PANTHER" id="PTHR26374:SF399">
    <property type="entry name" value="OS03G0698300 PROTEIN"/>
    <property type="match status" value="1"/>
</dbReference>
<organism evidence="12 13">
    <name type="scientific">Panicum virgatum</name>
    <name type="common">Blackwell switchgrass</name>
    <dbReference type="NCBI Taxonomy" id="38727"/>
    <lineage>
        <taxon>Eukaryota</taxon>
        <taxon>Viridiplantae</taxon>
        <taxon>Streptophyta</taxon>
        <taxon>Embryophyta</taxon>
        <taxon>Tracheophyta</taxon>
        <taxon>Spermatophyta</taxon>
        <taxon>Magnoliopsida</taxon>
        <taxon>Liliopsida</taxon>
        <taxon>Poales</taxon>
        <taxon>Poaceae</taxon>
        <taxon>PACMAD clade</taxon>
        <taxon>Panicoideae</taxon>
        <taxon>Panicodae</taxon>
        <taxon>Paniceae</taxon>
        <taxon>Panicinae</taxon>
        <taxon>Panicum</taxon>
        <taxon>Panicum sect. Hiantes</taxon>
    </lineage>
</organism>
<dbReference type="EMBL" id="CM029054">
    <property type="protein sequence ID" value="KAG2535977.1"/>
    <property type="molecule type" value="Genomic_DNA"/>
</dbReference>
<feature type="compositionally biased region" description="Low complexity" evidence="10">
    <location>
        <begin position="112"/>
        <end position="129"/>
    </location>
</feature>
<evidence type="ECO:0000256" key="2">
    <source>
        <dbReference type="ARBA" id="ARBA00022723"/>
    </source>
</evidence>